<feature type="compositionally biased region" description="Gly residues" evidence="1">
    <location>
        <begin position="189"/>
        <end position="198"/>
    </location>
</feature>
<evidence type="ECO:0000313" key="3">
    <source>
        <dbReference type="EMBL" id="CRK35907.1"/>
    </source>
</evidence>
<dbReference type="Proteomes" id="UP000045706">
    <property type="component" value="Unassembled WGS sequence"/>
</dbReference>
<dbReference type="EMBL" id="CVQH01023305">
    <property type="protein sequence ID" value="CRK34923.1"/>
    <property type="molecule type" value="Genomic_DNA"/>
</dbReference>
<feature type="region of interest" description="Disordered" evidence="1">
    <location>
        <begin position="167"/>
        <end position="242"/>
    </location>
</feature>
<keyword evidence="4" id="KW-1185">Reference proteome</keyword>
<organism evidence="3 5">
    <name type="scientific">Verticillium longisporum</name>
    <name type="common">Verticillium dahliae var. longisporum</name>
    <dbReference type="NCBI Taxonomy" id="100787"/>
    <lineage>
        <taxon>Eukaryota</taxon>
        <taxon>Fungi</taxon>
        <taxon>Dikarya</taxon>
        <taxon>Ascomycota</taxon>
        <taxon>Pezizomycotina</taxon>
        <taxon>Sordariomycetes</taxon>
        <taxon>Hypocreomycetidae</taxon>
        <taxon>Glomerellales</taxon>
        <taxon>Plectosphaerellaceae</taxon>
        <taxon>Verticillium</taxon>
    </lineage>
</organism>
<feature type="compositionally biased region" description="Basic and acidic residues" evidence="1">
    <location>
        <begin position="51"/>
        <end position="61"/>
    </location>
</feature>
<evidence type="ECO:0000256" key="1">
    <source>
        <dbReference type="SAM" id="MobiDB-lite"/>
    </source>
</evidence>
<sequence length="242" mass="25958">MTVSGHECRRRRTDHDARGASGRRGQTGPGTDAGTDIDPAMIGGRWTQGWTREEGTGERGGRASQAKTLASGHGISRHDGSTQGARGVRPVMVAWPTACCDRMVPCDAPLHGLFRPATSQGPKSGGSWRSPARDGWLEGPRPLTRIDENTRSREAEVRLWNFFRAGGNTWDQPRKPQPGMRMSKKGQRSGPGPGGGDGRQATARHTSVIRRFKGEIASSRGTLQSRGLAVSSCGKPLEGARV</sequence>
<name>A0A0G4MP20_VERLO</name>
<accession>A0A0G4MP20</accession>
<dbReference type="EMBL" id="CVQI01028335">
    <property type="protein sequence ID" value="CRK35907.1"/>
    <property type="molecule type" value="Genomic_DNA"/>
</dbReference>
<feature type="region of interest" description="Disordered" evidence="1">
    <location>
        <begin position="1"/>
        <end position="84"/>
    </location>
</feature>
<reference evidence="4 5" key="1">
    <citation type="submission" date="2015-05" db="EMBL/GenBank/DDBJ databases">
        <authorList>
            <person name="Fogelqvist Johan"/>
        </authorList>
    </citation>
    <scope>NUCLEOTIDE SEQUENCE [LARGE SCALE GENOMIC DNA]</scope>
    <source>
        <strain evidence="2">VL1</strain>
        <strain evidence="3">VL2</strain>
    </source>
</reference>
<proteinExistence type="predicted"/>
<dbReference type="AlphaFoldDB" id="A0A0G4MP20"/>
<gene>
    <name evidence="2" type="ORF">BN1708_006559</name>
    <name evidence="3" type="ORF">BN1723_015036</name>
</gene>
<protein>
    <submittedName>
        <fullName evidence="3">Uncharacterized protein</fullName>
    </submittedName>
</protein>
<evidence type="ECO:0000313" key="5">
    <source>
        <dbReference type="Proteomes" id="UP000045706"/>
    </source>
</evidence>
<evidence type="ECO:0000313" key="2">
    <source>
        <dbReference type="EMBL" id="CRK34923.1"/>
    </source>
</evidence>
<dbReference type="Proteomes" id="UP000044602">
    <property type="component" value="Unassembled WGS sequence"/>
</dbReference>
<feature type="region of interest" description="Disordered" evidence="1">
    <location>
        <begin position="116"/>
        <end position="149"/>
    </location>
</feature>
<evidence type="ECO:0000313" key="4">
    <source>
        <dbReference type="Proteomes" id="UP000044602"/>
    </source>
</evidence>